<organism evidence="10 11">
    <name type="scientific">Laspinema palackyanum D2a</name>
    <dbReference type="NCBI Taxonomy" id="2953684"/>
    <lineage>
        <taxon>Bacteria</taxon>
        <taxon>Bacillati</taxon>
        <taxon>Cyanobacteriota</taxon>
        <taxon>Cyanophyceae</taxon>
        <taxon>Oscillatoriophycideae</taxon>
        <taxon>Oscillatoriales</taxon>
        <taxon>Laspinemataceae</taxon>
        <taxon>Laspinema</taxon>
        <taxon>Laspinema palackyanum</taxon>
    </lineage>
</organism>
<dbReference type="InterPro" id="IPR004268">
    <property type="entry name" value="MurJ"/>
</dbReference>
<keyword evidence="6 8" id="KW-1133">Transmembrane helix</keyword>
<dbReference type="PRINTS" id="PR01806">
    <property type="entry name" value="VIRFACTRMVIN"/>
</dbReference>
<gene>
    <name evidence="8 10" type="primary">murJ</name>
    <name evidence="10" type="ORF">NG799_12085</name>
</gene>
<dbReference type="PANTHER" id="PTHR43486:SF1">
    <property type="entry name" value="LIPID II FLIPPASE MURJ-RELATED"/>
    <property type="match status" value="1"/>
</dbReference>
<keyword evidence="3 8" id="KW-0812">Transmembrane</keyword>
<evidence type="ECO:0000256" key="5">
    <source>
        <dbReference type="ARBA" id="ARBA00022984"/>
    </source>
</evidence>
<evidence type="ECO:0000256" key="7">
    <source>
        <dbReference type="ARBA" id="ARBA00023136"/>
    </source>
</evidence>
<feature type="transmembrane region" description="Helical" evidence="8">
    <location>
        <begin position="508"/>
        <end position="533"/>
    </location>
</feature>
<keyword evidence="4 8" id="KW-0133">Cell shape</keyword>
<evidence type="ECO:0000256" key="6">
    <source>
        <dbReference type="ARBA" id="ARBA00022989"/>
    </source>
</evidence>
<dbReference type="EMBL" id="JAMXFF010000016">
    <property type="protein sequence ID" value="MCT7967077.1"/>
    <property type="molecule type" value="Genomic_DNA"/>
</dbReference>
<keyword evidence="2 8" id="KW-1003">Cell membrane</keyword>
<feature type="transmembrane region" description="Helical" evidence="8">
    <location>
        <begin position="344"/>
        <end position="366"/>
    </location>
</feature>
<feature type="transmembrane region" description="Helical" evidence="8">
    <location>
        <begin position="53"/>
        <end position="77"/>
    </location>
</feature>
<keyword evidence="5 8" id="KW-0573">Peptidoglycan synthesis</keyword>
<feature type="transmembrane region" description="Helical" evidence="8">
    <location>
        <begin position="474"/>
        <end position="496"/>
    </location>
</feature>
<evidence type="ECO:0000256" key="4">
    <source>
        <dbReference type="ARBA" id="ARBA00022960"/>
    </source>
</evidence>
<protein>
    <recommendedName>
        <fullName evidence="8">Probable lipid II flippase MurJ</fullName>
    </recommendedName>
</protein>
<evidence type="ECO:0000313" key="10">
    <source>
        <dbReference type="EMBL" id="MCT7967077.1"/>
    </source>
</evidence>
<dbReference type="PIRSF" id="PIRSF002869">
    <property type="entry name" value="MviN"/>
    <property type="match status" value="1"/>
</dbReference>
<keyword evidence="8 9" id="KW-0813">Transport</keyword>
<evidence type="ECO:0000256" key="3">
    <source>
        <dbReference type="ARBA" id="ARBA00022692"/>
    </source>
</evidence>
<feature type="transmembrane region" description="Helical" evidence="8">
    <location>
        <begin position="303"/>
        <end position="324"/>
    </location>
</feature>
<dbReference type="HAMAP" id="MF_02078">
    <property type="entry name" value="MurJ_MviN"/>
    <property type="match status" value="1"/>
</dbReference>
<keyword evidence="11" id="KW-1185">Reference proteome</keyword>
<proteinExistence type="inferred from homology"/>
<accession>A0ABT2MQQ2</accession>
<reference evidence="10 11" key="1">
    <citation type="journal article" date="2022" name="Front. Microbiol.">
        <title>High genomic differentiation and limited gene flow indicate recent cryptic speciation within the genus Laspinema (cyanobacteria).</title>
        <authorList>
            <person name="Stanojkovic A."/>
            <person name="Skoupy S."/>
            <person name="Skaloud P."/>
            <person name="Dvorak P."/>
        </authorList>
    </citation>
    <scope>NUCLEOTIDE SEQUENCE [LARGE SCALE GENOMIC DNA]</scope>
    <source>
        <strain evidence="10 11">D2a</strain>
    </source>
</reference>
<keyword evidence="7 8" id="KW-0472">Membrane</keyword>
<feature type="transmembrane region" description="Helical" evidence="8">
    <location>
        <begin position="215"/>
        <end position="236"/>
    </location>
</feature>
<feature type="transmembrane region" description="Helical" evidence="8">
    <location>
        <begin position="378"/>
        <end position="397"/>
    </location>
</feature>
<evidence type="ECO:0000256" key="9">
    <source>
        <dbReference type="PIRNR" id="PIRNR002869"/>
    </source>
</evidence>
<dbReference type="RefSeq" id="WP_368006686.1">
    <property type="nucleotide sequence ID" value="NZ_JAMXFF010000016.1"/>
</dbReference>
<keyword evidence="8 9" id="KW-0961">Cell wall biogenesis/degradation</keyword>
<dbReference type="PANTHER" id="PTHR43486">
    <property type="entry name" value="LIPID II FLIPPASE MURJ-RELATED"/>
    <property type="match status" value="1"/>
</dbReference>
<sequence>MSDLKKPARSLAGIAGLVAIATLISKVFGLVRQQAIAAAFGVGPAFDAYNYAYVIPGFLLILLGGINGPFHSAIVSVLAKRKPEEAAPLVETITTLIGGLLLIVAGVLVLFAEPLMGLVAPGLNISAAEAAAQGLSTPEFETLQLTHAIAIQQFRIMAPLAVLAGLIGIGFGALNAADQYWIPSISPLFSSVALIGALAVFMLQAGQDIGLPEYAMTGGMVLAWGTLAGAILQWVVQVVTQWRSGLGTLRLRFEFNRPGVKEVMKVMGPATFSSGMLQINVYTDLFFASYIPQAAAALGYAGLLVQTPLGIVSNMLLVPLLPVFSRLADPNDWPQLKQRIRQGLMLTGLTMLPLGAFTIALSVAIVRVIYERGAFDKAASAFVAPMLMAYGIGMFVYLGRDVLVRVFYALGDGDTPFRVSIVSIFLNAVLDFFMVRAFGAPGLVLATVGVNIISMLALLILLDRKLNGLPLAEWSKPIALLTGASAVAGVVGWVILQGCDRFFEGTGLLIYFVELALSSLGGFLVFAAIVTQIELPEVDIFMQRIRQRFGR</sequence>
<dbReference type="Proteomes" id="UP001525890">
    <property type="component" value="Unassembled WGS sequence"/>
</dbReference>
<comment type="function">
    <text evidence="8 9">Involved in peptidoglycan biosynthesis. Transports lipid-linked peptidoglycan precursors from the inner to the outer leaflet of the cytoplasmic membrane.</text>
</comment>
<comment type="similarity">
    <text evidence="8 9">Belongs to the MurJ/MviN family.</text>
</comment>
<evidence type="ECO:0000256" key="1">
    <source>
        <dbReference type="ARBA" id="ARBA00004651"/>
    </source>
</evidence>
<feature type="transmembrane region" description="Helical" evidence="8">
    <location>
        <begin position="180"/>
        <end position="203"/>
    </location>
</feature>
<evidence type="ECO:0000256" key="8">
    <source>
        <dbReference type="HAMAP-Rule" id="MF_02078"/>
    </source>
</evidence>
<name>A0ABT2MQQ2_9CYAN</name>
<feature type="transmembrane region" description="Helical" evidence="8">
    <location>
        <begin position="442"/>
        <end position="462"/>
    </location>
</feature>
<evidence type="ECO:0000313" key="11">
    <source>
        <dbReference type="Proteomes" id="UP001525890"/>
    </source>
</evidence>
<dbReference type="Pfam" id="PF03023">
    <property type="entry name" value="MurJ"/>
    <property type="match status" value="1"/>
</dbReference>
<comment type="pathway">
    <text evidence="8">Cell wall biogenesis; peptidoglycan biosynthesis.</text>
</comment>
<feature type="transmembrane region" description="Helical" evidence="8">
    <location>
        <begin position="156"/>
        <end position="174"/>
    </location>
</feature>
<dbReference type="CDD" id="cd13123">
    <property type="entry name" value="MATE_MurJ_like"/>
    <property type="match status" value="1"/>
</dbReference>
<comment type="subcellular location">
    <subcellularLocation>
        <location evidence="1 8">Cell membrane</location>
        <topology evidence="1 8">Multi-pass membrane protein</topology>
    </subcellularLocation>
</comment>
<evidence type="ECO:0000256" key="2">
    <source>
        <dbReference type="ARBA" id="ARBA00022475"/>
    </source>
</evidence>
<dbReference type="NCBIfam" id="TIGR01695">
    <property type="entry name" value="murJ_mviN"/>
    <property type="match status" value="1"/>
</dbReference>
<feature type="transmembrane region" description="Helical" evidence="8">
    <location>
        <begin position="417"/>
        <end position="435"/>
    </location>
</feature>
<feature type="transmembrane region" description="Helical" evidence="8">
    <location>
        <begin position="89"/>
        <end position="112"/>
    </location>
</feature>
<comment type="caution">
    <text evidence="10">The sequence shown here is derived from an EMBL/GenBank/DDBJ whole genome shotgun (WGS) entry which is preliminary data.</text>
</comment>